<sequence>MNTTGRTTSAHIRSLPNPHALATRLAAPSRTDRIEDPVVQGLQWARTAVGLVATVWLVMAYPITEGREQFVMGKLEDLLFACAIMFSTAFLAVTAFICAARSPLTGVYARRLTGPLLTIGAILASFGACWFMVACLKGDIISTADFGYHGILVGLLVMLLFILGGLACFLGLLLAVPLTLLLIVYGVNSSFRVGDVHELLPPLLSPLLVWSLFALSMFDDPDVAAPPLVLYSFLLGGPLSVTALSVWEIRRLKRRHGVTVRSALGRAASPHPVHRPQPPYPPYAA</sequence>
<keyword evidence="1" id="KW-0472">Membrane</keyword>
<evidence type="ECO:0000313" key="3">
    <source>
        <dbReference type="Proteomes" id="UP000646776"/>
    </source>
</evidence>
<keyword evidence="3" id="KW-1185">Reference proteome</keyword>
<evidence type="ECO:0000256" key="1">
    <source>
        <dbReference type="SAM" id="Phobius"/>
    </source>
</evidence>
<gene>
    <name evidence="2" type="ORF">GCM10010226_18570</name>
</gene>
<feature type="transmembrane region" description="Helical" evidence="1">
    <location>
        <begin position="199"/>
        <end position="218"/>
    </location>
</feature>
<proteinExistence type="predicted"/>
<evidence type="ECO:0000313" key="2">
    <source>
        <dbReference type="EMBL" id="GGT42228.1"/>
    </source>
</evidence>
<feature type="transmembrane region" description="Helical" evidence="1">
    <location>
        <begin position="224"/>
        <end position="247"/>
    </location>
</feature>
<reference evidence="2" key="1">
    <citation type="journal article" date="2014" name="Int. J. Syst. Evol. Microbiol.">
        <title>Complete genome sequence of Corynebacterium casei LMG S-19264T (=DSM 44701T), isolated from a smear-ripened cheese.</title>
        <authorList>
            <consortium name="US DOE Joint Genome Institute (JGI-PGF)"/>
            <person name="Walter F."/>
            <person name="Albersmeier A."/>
            <person name="Kalinowski J."/>
            <person name="Ruckert C."/>
        </authorList>
    </citation>
    <scope>NUCLEOTIDE SEQUENCE</scope>
    <source>
        <strain evidence="2">JCM 4125</strain>
    </source>
</reference>
<organism evidence="2 3">
    <name type="scientific">Streptomyces phaeofaciens</name>
    <dbReference type="NCBI Taxonomy" id="68254"/>
    <lineage>
        <taxon>Bacteria</taxon>
        <taxon>Bacillati</taxon>
        <taxon>Actinomycetota</taxon>
        <taxon>Actinomycetes</taxon>
        <taxon>Kitasatosporales</taxon>
        <taxon>Streptomycetaceae</taxon>
        <taxon>Streptomyces</taxon>
    </lineage>
</organism>
<dbReference type="Proteomes" id="UP000646776">
    <property type="component" value="Unassembled WGS sequence"/>
</dbReference>
<feature type="transmembrane region" description="Helical" evidence="1">
    <location>
        <begin position="154"/>
        <end position="187"/>
    </location>
</feature>
<dbReference type="EMBL" id="BMSA01000003">
    <property type="protein sequence ID" value="GGT42228.1"/>
    <property type="molecule type" value="Genomic_DNA"/>
</dbReference>
<dbReference type="RefSeq" id="WP_189709586.1">
    <property type="nucleotide sequence ID" value="NZ_BMSA01000003.1"/>
</dbReference>
<keyword evidence="1" id="KW-0812">Transmembrane</keyword>
<feature type="transmembrane region" description="Helical" evidence="1">
    <location>
        <begin position="78"/>
        <end position="100"/>
    </location>
</feature>
<dbReference type="AlphaFoldDB" id="A0A918LRJ1"/>
<accession>A0A918LRJ1</accession>
<comment type="caution">
    <text evidence="2">The sequence shown here is derived from an EMBL/GenBank/DDBJ whole genome shotgun (WGS) entry which is preliminary data.</text>
</comment>
<name>A0A918LRJ1_9ACTN</name>
<reference evidence="2" key="2">
    <citation type="submission" date="2020-09" db="EMBL/GenBank/DDBJ databases">
        <authorList>
            <person name="Sun Q."/>
            <person name="Ohkuma M."/>
        </authorList>
    </citation>
    <scope>NUCLEOTIDE SEQUENCE</scope>
    <source>
        <strain evidence="2">JCM 4125</strain>
    </source>
</reference>
<protein>
    <submittedName>
        <fullName evidence="2">Uncharacterized protein</fullName>
    </submittedName>
</protein>
<keyword evidence="1" id="KW-1133">Transmembrane helix</keyword>
<feature type="transmembrane region" description="Helical" evidence="1">
    <location>
        <begin position="112"/>
        <end position="134"/>
    </location>
</feature>
<feature type="transmembrane region" description="Helical" evidence="1">
    <location>
        <begin position="44"/>
        <end position="63"/>
    </location>
</feature>